<name>A0A916U039_9HYPH</name>
<evidence type="ECO:0000256" key="1">
    <source>
        <dbReference type="SAM" id="MobiDB-lite"/>
    </source>
</evidence>
<sequence length="344" mass="35839">MNRHGLARPAAARIMAERPPAPTAAAPVPRGRPRRPPARRSSWRSIPYFMLLLLAGLGLLMLYTSRKPGDAAATAAPQPAAGAGRTAAERPAATAAGAEHARSPATTTDADATDEPAAGTWERLADAPAAFTLSALPDDGVTAGLVELPQRDEAVQHSSGGGRDDAVSLGTLEGEPLLRLSIYRPGHEEVPAPSFYIDVARRAGEAGLSVRRLAATADIDTRFGPVAAADVVFGSRQGDRACIVFRRLGAEPMVRISGWLCGAGLKQPTPGELACVLDGVRWALTEEPGLASIFNGKVSRPGCKPAAPATTGAIAATVDDSAPVVAPAAKSPPRKSKRRRHRHR</sequence>
<feature type="region of interest" description="Disordered" evidence="1">
    <location>
        <begin position="322"/>
        <end position="344"/>
    </location>
</feature>
<gene>
    <name evidence="3" type="ORF">GCM10010994_07020</name>
</gene>
<dbReference type="EMBL" id="BMGG01000001">
    <property type="protein sequence ID" value="GGC50461.1"/>
    <property type="molecule type" value="Genomic_DNA"/>
</dbReference>
<keyword evidence="2" id="KW-1133">Transmembrane helix</keyword>
<proteinExistence type="predicted"/>
<accession>A0A916U039</accession>
<feature type="transmembrane region" description="Helical" evidence="2">
    <location>
        <begin position="45"/>
        <end position="63"/>
    </location>
</feature>
<dbReference type="AlphaFoldDB" id="A0A916U039"/>
<protein>
    <submittedName>
        <fullName evidence="3">Uncharacterized protein</fullName>
    </submittedName>
</protein>
<comment type="caution">
    <text evidence="3">The sequence shown here is derived from an EMBL/GenBank/DDBJ whole genome shotgun (WGS) entry which is preliminary data.</text>
</comment>
<dbReference type="RefSeq" id="WP_188607702.1">
    <property type="nucleotide sequence ID" value="NZ_BMGG01000001.1"/>
</dbReference>
<feature type="region of interest" description="Disordered" evidence="1">
    <location>
        <begin position="70"/>
        <end position="116"/>
    </location>
</feature>
<reference evidence="3" key="1">
    <citation type="journal article" date="2014" name="Int. J. Syst. Evol. Microbiol.">
        <title>Complete genome sequence of Corynebacterium casei LMG S-19264T (=DSM 44701T), isolated from a smear-ripened cheese.</title>
        <authorList>
            <consortium name="US DOE Joint Genome Institute (JGI-PGF)"/>
            <person name="Walter F."/>
            <person name="Albersmeier A."/>
            <person name="Kalinowski J."/>
            <person name="Ruckert C."/>
        </authorList>
    </citation>
    <scope>NUCLEOTIDE SEQUENCE</scope>
    <source>
        <strain evidence="3">CGMCC 1.12919</strain>
    </source>
</reference>
<feature type="compositionally biased region" description="Low complexity" evidence="1">
    <location>
        <begin position="71"/>
        <end position="98"/>
    </location>
</feature>
<dbReference type="Proteomes" id="UP000637002">
    <property type="component" value="Unassembled WGS sequence"/>
</dbReference>
<reference evidence="3" key="2">
    <citation type="submission" date="2020-09" db="EMBL/GenBank/DDBJ databases">
        <authorList>
            <person name="Sun Q."/>
            <person name="Zhou Y."/>
        </authorList>
    </citation>
    <scope>NUCLEOTIDE SEQUENCE</scope>
    <source>
        <strain evidence="3">CGMCC 1.12919</strain>
    </source>
</reference>
<evidence type="ECO:0000256" key="2">
    <source>
        <dbReference type="SAM" id="Phobius"/>
    </source>
</evidence>
<feature type="compositionally biased region" description="Low complexity" evidence="1">
    <location>
        <begin position="322"/>
        <end position="331"/>
    </location>
</feature>
<feature type="compositionally biased region" description="Basic residues" evidence="1">
    <location>
        <begin position="332"/>
        <end position="344"/>
    </location>
</feature>
<feature type="compositionally biased region" description="Low complexity" evidence="1">
    <location>
        <begin position="105"/>
        <end position="116"/>
    </location>
</feature>
<organism evidence="3 4">
    <name type="scientific">Chelatococcus reniformis</name>
    <dbReference type="NCBI Taxonomy" id="1494448"/>
    <lineage>
        <taxon>Bacteria</taxon>
        <taxon>Pseudomonadati</taxon>
        <taxon>Pseudomonadota</taxon>
        <taxon>Alphaproteobacteria</taxon>
        <taxon>Hyphomicrobiales</taxon>
        <taxon>Chelatococcaceae</taxon>
        <taxon>Chelatococcus</taxon>
    </lineage>
</organism>
<evidence type="ECO:0000313" key="3">
    <source>
        <dbReference type="EMBL" id="GGC50461.1"/>
    </source>
</evidence>
<feature type="compositionally biased region" description="Basic residues" evidence="1">
    <location>
        <begin position="31"/>
        <end position="40"/>
    </location>
</feature>
<keyword evidence="2" id="KW-0812">Transmembrane</keyword>
<evidence type="ECO:0000313" key="4">
    <source>
        <dbReference type="Proteomes" id="UP000637002"/>
    </source>
</evidence>
<feature type="region of interest" description="Disordered" evidence="1">
    <location>
        <begin position="1"/>
        <end position="40"/>
    </location>
</feature>
<keyword evidence="4" id="KW-1185">Reference proteome</keyword>
<keyword evidence="2" id="KW-0472">Membrane</keyword>